<accession>A0AA36I5W2</accession>
<evidence type="ECO:0000313" key="3">
    <source>
        <dbReference type="Proteomes" id="UP001178507"/>
    </source>
</evidence>
<dbReference type="EMBL" id="CAUJNA010000828">
    <property type="protein sequence ID" value="CAJ1381639.1"/>
    <property type="molecule type" value="Genomic_DNA"/>
</dbReference>
<evidence type="ECO:0000313" key="2">
    <source>
        <dbReference type="EMBL" id="CAJ1381639.1"/>
    </source>
</evidence>
<keyword evidence="3" id="KW-1185">Reference proteome</keyword>
<dbReference type="AlphaFoldDB" id="A0AA36I5W2"/>
<dbReference type="Proteomes" id="UP001178507">
    <property type="component" value="Unassembled WGS sequence"/>
</dbReference>
<keyword evidence="1" id="KW-0812">Transmembrane</keyword>
<name>A0AA36I5W2_9DINO</name>
<feature type="non-terminal residue" evidence="2">
    <location>
        <position position="1"/>
    </location>
</feature>
<keyword evidence="1" id="KW-1133">Transmembrane helix</keyword>
<evidence type="ECO:0000256" key="1">
    <source>
        <dbReference type="SAM" id="Phobius"/>
    </source>
</evidence>
<protein>
    <submittedName>
        <fullName evidence="2">Uncharacterized protein</fullName>
    </submittedName>
</protein>
<keyword evidence="1" id="KW-0472">Membrane</keyword>
<reference evidence="2" key="1">
    <citation type="submission" date="2023-08" db="EMBL/GenBank/DDBJ databases">
        <authorList>
            <person name="Chen Y."/>
            <person name="Shah S."/>
            <person name="Dougan E. K."/>
            <person name="Thang M."/>
            <person name="Chan C."/>
        </authorList>
    </citation>
    <scope>NUCLEOTIDE SEQUENCE</scope>
</reference>
<comment type="caution">
    <text evidence="2">The sequence shown here is derived from an EMBL/GenBank/DDBJ whole genome shotgun (WGS) entry which is preliminary data.</text>
</comment>
<proteinExistence type="predicted"/>
<organism evidence="2 3">
    <name type="scientific">Effrenium voratum</name>
    <dbReference type="NCBI Taxonomy" id="2562239"/>
    <lineage>
        <taxon>Eukaryota</taxon>
        <taxon>Sar</taxon>
        <taxon>Alveolata</taxon>
        <taxon>Dinophyceae</taxon>
        <taxon>Suessiales</taxon>
        <taxon>Symbiodiniaceae</taxon>
        <taxon>Effrenium</taxon>
    </lineage>
</organism>
<sequence length="137" mass="15694">MHLALSDAMAGIVAEVQAKVIAVMTHEAYLPCVMLTIAVVWLGIAVELCRTRRRSVEMGPGRAWLTELYFPPKFVPSLETVTEEEFEYTLEQEWHKEQMLCVEKGVEQREAFLNSREHELQARLLEMEQSAEELQSG</sequence>
<feature type="transmembrane region" description="Helical" evidence="1">
    <location>
        <begin position="28"/>
        <end position="49"/>
    </location>
</feature>
<gene>
    <name evidence="2" type="ORF">EVOR1521_LOCUS9259</name>
</gene>